<dbReference type="SUPFAM" id="SSF53335">
    <property type="entry name" value="S-adenosyl-L-methionine-dependent methyltransferases"/>
    <property type="match status" value="1"/>
</dbReference>
<dbReference type="AlphaFoldDB" id="A0A150IPP0"/>
<name>A0A150IPP0_9EURY</name>
<dbReference type="Proteomes" id="UP000075578">
    <property type="component" value="Unassembled WGS sequence"/>
</dbReference>
<comment type="caution">
    <text evidence="1">The sequence shown here is derived from an EMBL/GenBank/DDBJ whole genome shotgun (WGS) entry which is preliminary data.</text>
</comment>
<reference evidence="1 2" key="1">
    <citation type="journal article" date="2016" name="ISME J.">
        <title>Chasing the elusive Euryarchaeota class WSA2: genomes reveal a uniquely fastidious methyl-reducing methanogen.</title>
        <authorList>
            <person name="Nobu M.K."/>
            <person name="Narihiro T."/>
            <person name="Kuroda K."/>
            <person name="Mei R."/>
            <person name="Liu W.T."/>
        </authorList>
    </citation>
    <scope>NUCLEOTIDE SEQUENCE [LARGE SCALE GENOMIC DNA]</scope>
    <source>
        <strain evidence="1">U1lsi0528_Bin089</strain>
    </source>
</reference>
<evidence type="ECO:0000313" key="2">
    <source>
        <dbReference type="Proteomes" id="UP000075578"/>
    </source>
</evidence>
<accession>A0A150IPP0</accession>
<sequence>MEHIPEVDLAISEIHRVLKKGGRAVITVPNKEKLRTDLCIHCHKVTPRSGHLWRFEKKEFAENLRSEGFKVIKSKEFGCLAHGYDPLAKLESKLPFAIWNIWDIVLCKLVKPVYLMMVVIKE</sequence>
<evidence type="ECO:0008006" key="3">
    <source>
        <dbReference type="Google" id="ProtNLM"/>
    </source>
</evidence>
<proteinExistence type="predicted"/>
<dbReference type="EMBL" id="LNGD01000174">
    <property type="protein sequence ID" value="KYC46920.1"/>
    <property type="molecule type" value="Genomic_DNA"/>
</dbReference>
<gene>
    <name evidence="1" type="ORF">AMQ74_01731</name>
</gene>
<protein>
    <recommendedName>
        <fullName evidence="3">Methyltransferase type 11 domain-containing protein</fullName>
    </recommendedName>
</protein>
<dbReference type="InterPro" id="IPR029063">
    <property type="entry name" value="SAM-dependent_MTases_sf"/>
</dbReference>
<evidence type="ECO:0000313" key="1">
    <source>
        <dbReference type="EMBL" id="KYC46920.1"/>
    </source>
</evidence>
<dbReference type="Pfam" id="PF13489">
    <property type="entry name" value="Methyltransf_23"/>
    <property type="match status" value="1"/>
</dbReference>
<dbReference type="Gene3D" id="3.40.50.150">
    <property type="entry name" value="Vaccinia Virus protein VP39"/>
    <property type="match status" value="1"/>
</dbReference>
<organism evidence="1 2">
    <name type="scientific">Candidatus Methanofastidiosum methylothiophilum</name>
    <dbReference type="NCBI Taxonomy" id="1705564"/>
    <lineage>
        <taxon>Archaea</taxon>
        <taxon>Methanobacteriati</taxon>
        <taxon>Methanobacteriota</taxon>
        <taxon>Stenosarchaea group</taxon>
        <taxon>Candidatus Methanofastidiosia</taxon>
        <taxon>Candidatus Methanofastidiosales</taxon>
        <taxon>Candidatus Methanofastidiosaceae</taxon>
        <taxon>Candidatus Methanofastidiosum</taxon>
    </lineage>
</organism>